<dbReference type="InterPro" id="IPR029058">
    <property type="entry name" value="AB_hydrolase_fold"/>
</dbReference>
<dbReference type="Pfam" id="PF12697">
    <property type="entry name" value="Abhydrolase_6"/>
    <property type="match status" value="1"/>
</dbReference>
<dbReference type="SUPFAM" id="SSF53474">
    <property type="entry name" value="alpha/beta-Hydrolases"/>
    <property type="match status" value="1"/>
</dbReference>
<dbReference type="AlphaFoldDB" id="A0A7K2IVB3"/>
<protein>
    <submittedName>
        <fullName evidence="2">Alpha/beta fold hydrolase</fullName>
    </submittedName>
</protein>
<keyword evidence="2" id="KW-0378">Hydrolase</keyword>
<sequence>MSDAIDHSIAGPQEERFWLTTSDGVGIDAVLLRRAEPRTTAVVLANGFTGTYRSPHTRAIAEGLMSVGDVMTFDFRGHHGSGGQSTVGNAEIHDLEAVVSRLRELGYSRIATVGFSMGAAVAVRHGAIYGGVSAVVSISGPSRWYYQGTRSMRLLHLGIGRSMGRAFLRRFRKVRVTDRRWDPTPAEPREIAGEISPTPLLVIHGDADSYFPVSHATAVYDAARHPKDLWIVPGMGHAERAVAPELVVRVRDWLKPRLSAVEPEE</sequence>
<dbReference type="Proteomes" id="UP000467124">
    <property type="component" value="Unassembled WGS sequence"/>
</dbReference>
<evidence type="ECO:0000313" key="2">
    <source>
        <dbReference type="EMBL" id="MYR33901.1"/>
    </source>
</evidence>
<comment type="caution">
    <text evidence="2">The sequence shown here is derived from an EMBL/GenBank/DDBJ whole genome shotgun (WGS) entry which is preliminary data.</text>
</comment>
<dbReference type="EMBL" id="WWHY01000001">
    <property type="protein sequence ID" value="MYR33901.1"/>
    <property type="molecule type" value="Genomic_DNA"/>
</dbReference>
<dbReference type="RefSeq" id="WP_161111351.1">
    <property type="nucleotide sequence ID" value="NZ_JBHYPC010000009.1"/>
</dbReference>
<proteinExistence type="predicted"/>
<organism evidence="2 3">
    <name type="scientific">Nocardiopsis alba</name>
    <dbReference type="NCBI Taxonomy" id="53437"/>
    <lineage>
        <taxon>Bacteria</taxon>
        <taxon>Bacillati</taxon>
        <taxon>Actinomycetota</taxon>
        <taxon>Actinomycetes</taxon>
        <taxon>Streptosporangiales</taxon>
        <taxon>Nocardiopsidaceae</taxon>
        <taxon>Nocardiopsis</taxon>
    </lineage>
</organism>
<dbReference type="GO" id="GO:0016787">
    <property type="term" value="F:hydrolase activity"/>
    <property type="evidence" value="ECO:0007669"/>
    <property type="project" value="UniProtKB-KW"/>
</dbReference>
<gene>
    <name evidence="2" type="ORF">GTW20_16970</name>
</gene>
<evidence type="ECO:0000313" key="3">
    <source>
        <dbReference type="Proteomes" id="UP000467124"/>
    </source>
</evidence>
<name>A0A7K2IVB3_9ACTN</name>
<dbReference type="PANTHER" id="PTHR12277">
    <property type="entry name" value="ALPHA/BETA HYDROLASE DOMAIN-CONTAINING PROTEIN"/>
    <property type="match status" value="1"/>
</dbReference>
<accession>A0A7K2IVB3</accession>
<dbReference type="PANTHER" id="PTHR12277:SF81">
    <property type="entry name" value="PROTEIN ABHD13"/>
    <property type="match status" value="1"/>
</dbReference>
<dbReference type="InterPro" id="IPR000073">
    <property type="entry name" value="AB_hydrolase_1"/>
</dbReference>
<dbReference type="Gene3D" id="3.40.50.1820">
    <property type="entry name" value="alpha/beta hydrolase"/>
    <property type="match status" value="1"/>
</dbReference>
<feature type="domain" description="AB hydrolase-1" evidence="1">
    <location>
        <begin position="42"/>
        <end position="248"/>
    </location>
</feature>
<reference evidence="2 3" key="1">
    <citation type="journal article" date="2019" name="Nat. Commun.">
        <title>The antimicrobial potential of Streptomyces from insect microbiomes.</title>
        <authorList>
            <person name="Chevrette M.G."/>
            <person name="Carlson C.M."/>
            <person name="Ortega H.E."/>
            <person name="Thomas C."/>
            <person name="Ananiev G.E."/>
            <person name="Barns K.J."/>
            <person name="Book A.J."/>
            <person name="Cagnazzo J."/>
            <person name="Carlos C."/>
            <person name="Flanigan W."/>
            <person name="Grubbs K.J."/>
            <person name="Horn H.A."/>
            <person name="Hoffmann F.M."/>
            <person name="Klassen J.L."/>
            <person name="Knack J.J."/>
            <person name="Lewin G.R."/>
            <person name="McDonald B.R."/>
            <person name="Muller L."/>
            <person name="Melo W.G.P."/>
            <person name="Pinto-Tomas A.A."/>
            <person name="Schmitz A."/>
            <person name="Wendt-Pienkowski E."/>
            <person name="Wildman S."/>
            <person name="Zhao M."/>
            <person name="Zhang F."/>
            <person name="Bugni T.S."/>
            <person name="Andes D.R."/>
            <person name="Pupo M.T."/>
            <person name="Currie C.R."/>
        </authorList>
    </citation>
    <scope>NUCLEOTIDE SEQUENCE [LARGE SCALE GENOMIC DNA]</scope>
    <source>
        <strain evidence="2 3">SID5840</strain>
    </source>
</reference>
<evidence type="ECO:0000259" key="1">
    <source>
        <dbReference type="Pfam" id="PF12697"/>
    </source>
</evidence>